<proteinExistence type="predicted"/>
<dbReference type="Proteomes" id="UP000053097">
    <property type="component" value="Unassembled WGS sequence"/>
</dbReference>
<protein>
    <submittedName>
        <fullName evidence="1">Uncharacterized protein</fullName>
    </submittedName>
</protein>
<evidence type="ECO:0000313" key="2">
    <source>
        <dbReference type="Proteomes" id="UP000053097"/>
    </source>
</evidence>
<dbReference type="EMBL" id="KK107128">
    <property type="protein sequence ID" value="EZA58338.1"/>
    <property type="molecule type" value="Genomic_DNA"/>
</dbReference>
<name>A0A026WQV5_OOCBI</name>
<sequence length="59" mass="6807">MPPKKGYHPGGVRSSSTSTFSIVWTRRAQYAAFRQKCGSLKHSWIELRETREPVWISGR</sequence>
<accession>A0A026WQV5</accession>
<organism evidence="1 2">
    <name type="scientific">Ooceraea biroi</name>
    <name type="common">Clonal raider ant</name>
    <name type="synonym">Cerapachys biroi</name>
    <dbReference type="NCBI Taxonomy" id="2015173"/>
    <lineage>
        <taxon>Eukaryota</taxon>
        <taxon>Metazoa</taxon>
        <taxon>Ecdysozoa</taxon>
        <taxon>Arthropoda</taxon>
        <taxon>Hexapoda</taxon>
        <taxon>Insecta</taxon>
        <taxon>Pterygota</taxon>
        <taxon>Neoptera</taxon>
        <taxon>Endopterygota</taxon>
        <taxon>Hymenoptera</taxon>
        <taxon>Apocrita</taxon>
        <taxon>Aculeata</taxon>
        <taxon>Formicoidea</taxon>
        <taxon>Formicidae</taxon>
        <taxon>Dorylinae</taxon>
        <taxon>Ooceraea</taxon>
    </lineage>
</organism>
<gene>
    <name evidence="1" type="ORF">X777_01295</name>
</gene>
<keyword evidence="2" id="KW-1185">Reference proteome</keyword>
<evidence type="ECO:0000313" key="1">
    <source>
        <dbReference type="EMBL" id="EZA58338.1"/>
    </source>
</evidence>
<dbReference type="AlphaFoldDB" id="A0A026WQV5"/>
<reference evidence="1 2" key="1">
    <citation type="journal article" date="2014" name="Curr. Biol.">
        <title>The genome of the clonal raider ant Cerapachys biroi.</title>
        <authorList>
            <person name="Oxley P.R."/>
            <person name="Ji L."/>
            <person name="Fetter-Pruneda I."/>
            <person name="McKenzie S.K."/>
            <person name="Li C."/>
            <person name="Hu H."/>
            <person name="Zhang G."/>
            <person name="Kronauer D.J."/>
        </authorList>
    </citation>
    <scope>NUCLEOTIDE SEQUENCE [LARGE SCALE GENOMIC DNA]</scope>
</reference>